<dbReference type="RefSeq" id="WP_238678032.1">
    <property type="nucleotide sequence ID" value="NZ_JAKKFD010000011.1"/>
</dbReference>
<comment type="caution">
    <text evidence="1">The sequence shown here is derived from an EMBL/GenBank/DDBJ whole genome shotgun (WGS) entry which is preliminary data.</text>
</comment>
<reference evidence="1 2" key="1">
    <citation type="submission" date="2022-01" db="EMBL/GenBank/DDBJ databases">
        <authorList>
            <person name="Riesco R."/>
            <person name="Trujillo M.E."/>
        </authorList>
    </citation>
    <scope>NUCLEOTIDE SEQUENCE [LARGE SCALE GENOMIC DNA]</scope>
    <source>
        <strain evidence="1 2">NIE79</strain>
    </source>
</reference>
<keyword evidence="2" id="KW-1185">Reference proteome</keyword>
<evidence type="ECO:0000313" key="2">
    <source>
        <dbReference type="Proteomes" id="UP001201629"/>
    </source>
</evidence>
<organism evidence="1 2">
    <name type="scientific">Micromonospora trifolii</name>
    <dbReference type="NCBI Taxonomy" id="2911208"/>
    <lineage>
        <taxon>Bacteria</taxon>
        <taxon>Bacillati</taxon>
        <taxon>Actinomycetota</taxon>
        <taxon>Actinomycetes</taxon>
        <taxon>Micromonosporales</taxon>
        <taxon>Micromonosporaceae</taxon>
        <taxon>Micromonospora</taxon>
    </lineage>
</organism>
<name>A0ABS9MYW1_9ACTN</name>
<proteinExistence type="predicted"/>
<dbReference type="Proteomes" id="UP001201629">
    <property type="component" value="Unassembled WGS sequence"/>
</dbReference>
<sequence length="179" mass="20435">MNPDLRDLIVELRADLEADQPATLLWGQINQGAPADKISDDVPQPVRELLEVADGVRAGDFEILGTADLDYWRNLLGHMPEFSGVADEPAEWYYLGLLAREPLLLRRDTGAVWWCPQTSNDPFYVREEFEELMPNLEYFLAAYVFGPLYIDVAGDDGWWEFLDEHGLTTVDEDDEEPDE</sequence>
<evidence type="ECO:0008006" key="3">
    <source>
        <dbReference type="Google" id="ProtNLM"/>
    </source>
</evidence>
<dbReference type="EMBL" id="JAKKFD010000011">
    <property type="protein sequence ID" value="MCG5442763.1"/>
    <property type="molecule type" value="Genomic_DNA"/>
</dbReference>
<accession>A0ABS9MYW1</accession>
<evidence type="ECO:0000313" key="1">
    <source>
        <dbReference type="EMBL" id="MCG5442763.1"/>
    </source>
</evidence>
<protein>
    <recommendedName>
        <fullName evidence="3">SMI1/KNR4 family protein</fullName>
    </recommendedName>
</protein>
<gene>
    <name evidence="1" type="ORF">NIE79_000550</name>
</gene>